<organism evidence="1 2">
    <name type="scientific">Asaia bogorensis</name>
    <dbReference type="NCBI Taxonomy" id="91915"/>
    <lineage>
        <taxon>Bacteria</taxon>
        <taxon>Pseudomonadati</taxon>
        <taxon>Pseudomonadota</taxon>
        <taxon>Alphaproteobacteria</taxon>
        <taxon>Acetobacterales</taxon>
        <taxon>Acetobacteraceae</taxon>
        <taxon>Asaia</taxon>
    </lineage>
</organism>
<reference evidence="1 2" key="1">
    <citation type="journal article" date="2014" name="Genome Biol. Evol.">
        <title>Acetic acid bacteria genomes reveal functional traits for adaptation to life in insect guts.</title>
        <authorList>
            <person name="Chouaia B."/>
            <person name="Gaiarsa S."/>
            <person name="Crotti E."/>
            <person name="Comandatore F."/>
            <person name="Degli Esposti M."/>
            <person name="Ricci I."/>
            <person name="Alma A."/>
            <person name="Favia G."/>
            <person name="Bandi C."/>
            <person name="Daffonchio D."/>
        </authorList>
    </citation>
    <scope>NUCLEOTIDE SEQUENCE [LARGE SCALE GENOMIC DNA]</scope>
    <source>
        <strain evidence="1 2">SF2.1</strain>
    </source>
</reference>
<dbReference type="Proteomes" id="UP000027583">
    <property type="component" value="Unassembled WGS sequence"/>
</dbReference>
<reference evidence="1 2" key="2">
    <citation type="journal article" date="2014" name="PLoS ONE">
        <title>Evolution of mitochondria reconstructed from the energy metabolism of living bacteria.</title>
        <authorList>
            <person name="Degli Esposti M."/>
            <person name="Chouaia B."/>
            <person name="Comandatore F."/>
            <person name="Crotti E."/>
            <person name="Sassera D."/>
            <person name="Lievens P.M."/>
            <person name="Daffonchio D."/>
            <person name="Bandi C."/>
        </authorList>
    </citation>
    <scope>NUCLEOTIDE SEQUENCE [LARGE SCALE GENOMIC DNA]</scope>
    <source>
        <strain evidence="1 2">SF2.1</strain>
    </source>
</reference>
<sequence length="316" mass="33752">MAYTGATANWAAAAQSNASTVSYAKEETYAVKPGGAFQRTRFTGESFRLNDTRQRPEEINLLAEVSQAVTTQLSVSGTLSGALSVGTYDDLLAGIMGADWANDGSIVNNNLVKTWCLHQAIGDGFFLRPGAFCTRAQLSFPQGNFATAAFDFTCARQEKSLVDPAASYIPAPTGAVLDTVGNFASFKLGGQVPVGVLRQVDITITRDGADSDYGIGQAYACGIRPGQFKADGQLQIFFKDWTLYDQYVAGWSGVIDIEVKDATGNGYRFTFLNGRLQSPQINAGSRNTSIVATFDLEGNPQTGGGTFRITRIKPAP</sequence>
<gene>
    <name evidence="1" type="ORF">ASAP_3267</name>
</gene>
<accession>A0A060QMD0</accession>
<dbReference type="eggNOG" id="ENOG50303ET">
    <property type="taxonomic scope" value="Bacteria"/>
</dbReference>
<dbReference type="RefSeq" id="WP_023979261.1">
    <property type="nucleotide sequence ID" value="NZ_CBLX010000027.1"/>
</dbReference>
<dbReference type="AlphaFoldDB" id="A0A060QMD0"/>
<protein>
    <submittedName>
        <fullName evidence="1">Uncharacterized protein</fullName>
    </submittedName>
</protein>
<comment type="caution">
    <text evidence="1">The sequence shown here is derived from an EMBL/GenBank/DDBJ whole genome shotgun (WGS) entry which is preliminary data.</text>
</comment>
<evidence type="ECO:0000313" key="1">
    <source>
        <dbReference type="EMBL" id="CDG41312.1"/>
    </source>
</evidence>
<evidence type="ECO:0000313" key="2">
    <source>
        <dbReference type="Proteomes" id="UP000027583"/>
    </source>
</evidence>
<dbReference type="InterPro" id="IPR044000">
    <property type="entry name" value="Phage_tube_2"/>
</dbReference>
<dbReference type="EMBL" id="CBLX010000027">
    <property type="protein sequence ID" value="CDG41312.1"/>
    <property type="molecule type" value="Genomic_DNA"/>
</dbReference>
<dbReference type="Pfam" id="PF18906">
    <property type="entry name" value="Phage_tube_2"/>
    <property type="match status" value="1"/>
</dbReference>
<proteinExistence type="predicted"/>
<name>A0A060QMD0_9PROT</name>